<organism evidence="8 9">
    <name type="scientific">Dimargaris verticillata</name>
    <dbReference type="NCBI Taxonomy" id="2761393"/>
    <lineage>
        <taxon>Eukaryota</taxon>
        <taxon>Fungi</taxon>
        <taxon>Fungi incertae sedis</taxon>
        <taxon>Zoopagomycota</taxon>
        <taxon>Kickxellomycotina</taxon>
        <taxon>Dimargaritomycetes</taxon>
        <taxon>Dimargaritales</taxon>
        <taxon>Dimargaritaceae</taxon>
        <taxon>Dimargaris</taxon>
    </lineage>
</organism>
<reference evidence="8" key="1">
    <citation type="submission" date="2022-07" db="EMBL/GenBank/DDBJ databases">
        <title>Phylogenomic reconstructions and comparative analyses of Kickxellomycotina fungi.</title>
        <authorList>
            <person name="Reynolds N.K."/>
            <person name="Stajich J.E."/>
            <person name="Barry K."/>
            <person name="Grigoriev I.V."/>
            <person name="Crous P."/>
            <person name="Smith M.E."/>
        </authorList>
    </citation>
    <scope>NUCLEOTIDE SEQUENCE</scope>
    <source>
        <strain evidence="8">RSA 567</strain>
    </source>
</reference>
<dbReference type="InterPro" id="IPR039794">
    <property type="entry name" value="Gtb1-like"/>
</dbReference>
<comment type="caution">
    <text evidence="8">The sequence shown here is derived from an EMBL/GenBank/DDBJ whole genome shotgun (WGS) entry which is preliminary data.</text>
</comment>
<evidence type="ECO:0000256" key="1">
    <source>
        <dbReference type="ARBA" id="ARBA00022387"/>
    </source>
</evidence>
<feature type="compositionally biased region" description="Polar residues" evidence="6">
    <location>
        <begin position="201"/>
        <end position="212"/>
    </location>
</feature>
<keyword evidence="4" id="KW-1015">Disulfide bond</keyword>
<feature type="domain" description="MRH" evidence="7">
    <location>
        <begin position="435"/>
        <end position="541"/>
    </location>
</feature>
<keyword evidence="5" id="KW-0175">Coiled coil</keyword>
<dbReference type="OrthoDB" id="28322at2759"/>
<keyword evidence="2" id="KW-0732">Signal</keyword>
<dbReference type="Gene3D" id="2.70.130.10">
    <property type="entry name" value="Mannose-6-phosphate receptor binding domain"/>
    <property type="match status" value="1"/>
</dbReference>
<evidence type="ECO:0000256" key="5">
    <source>
        <dbReference type="SAM" id="Coils"/>
    </source>
</evidence>
<dbReference type="PROSITE" id="PS51914">
    <property type="entry name" value="MRH"/>
    <property type="match status" value="1"/>
</dbReference>
<keyword evidence="3" id="KW-0256">Endoplasmic reticulum</keyword>
<dbReference type="SUPFAM" id="SSF50911">
    <property type="entry name" value="Mannose 6-phosphate receptor domain"/>
    <property type="match status" value="1"/>
</dbReference>
<evidence type="ECO:0000313" key="8">
    <source>
        <dbReference type="EMBL" id="KAJ1979120.1"/>
    </source>
</evidence>
<evidence type="ECO:0000256" key="2">
    <source>
        <dbReference type="ARBA" id="ARBA00022729"/>
    </source>
</evidence>
<gene>
    <name evidence="8" type="ORF">H4R34_002944</name>
</gene>
<accession>A0A9W8ECF9</accession>
<dbReference type="Proteomes" id="UP001151582">
    <property type="component" value="Unassembled WGS sequence"/>
</dbReference>
<dbReference type="PANTHER" id="PTHR12630">
    <property type="entry name" value="N-LINKED OLIGOSACCHARIDE PROCESSING"/>
    <property type="match status" value="1"/>
</dbReference>
<evidence type="ECO:0000313" key="9">
    <source>
        <dbReference type="Proteomes" id="UP001151582"/>
    </source>
</evidence>
<dbReference type="InterPro" id="IPR036607">
    <property type="entry name" value="PRKCSH"/>
</dbReference>
<dbReference type="GO" id="GO:0017177">
    <property type="term" value="C:glucosidase II complex"/>
    <property type="evidence" value="ECO:0007669"/>
    <property type="project" value="TreeGrafter"/>
</dbReference>
<dbReference type="InterPro" id="IPR028146">
    <property type="entry name" value="PRKCSH_N"/>
</dbReference>
<dbReference type="PANTHER" id="PTHR12630:SF1">
    <property type="entry name" value="GLUCOSIDASE 2 SUBUNIT BETA"/>
    <property type="match status" value="1"/>
</dbReference>
<feature type="coiled-coil region" evidence="5">
    <location>
        <begin position="392"/>
        <end position="419"/>
    </location>
</feature>
<evidence type="ECO:0000256" key="6">
    <source>
        <dbReference type="SAM" id="MobiDB-lite"/>
    </source>
</evidence>
<dbReference type="GO" id="GO:0006491">
    <property type="term" value="P:N-glycan processing"/>
    <property type="evidence" value="ECO:0007669"/>
    <property type="project" value="TreeGrafter"/>
</dbReference>
<feature type="region of interest" description="Disordered" evidence="6">
    <location>
        <begin position="277"/>
        <end position="300"/>
    </location>
</feature>
<dbReference type="EMBL" id="JANBQB010000236">
    <property type="protein sequence ID" value="KAJ1979120.1"/>
    <property type="molecule type" value="Genomic_DNA"/>
</dbReference>
<dbReference type="Pfam" id="PF13015">
    <property type="entry name" value="PRKCSH_1"/>
    <property type="match status" value="1"/>
</dbReference>
<dbReference type="Pfam" id="PF12999">
    <property type="entry name" value="PRKCSH-like"/>
    <property type="match status" value="1"/>
</dbReference>
<keyword evidence="9" id="KW-1185">Reference proteome</keyword>
<sequence length="559" mass="61853">MALGVHLAQGSMPVDINRKPPSPTYGAAPEVASLYQPDAQRTRFACFDGSKVLDFAQVNDNYCDCPDGSDEPGSSACRLGEFYCQNRGHISARLRASQVNDGVCEPECCDGSDEYNGLVTCPNRCTDLAHEYQAQQAQLKQLHAQGSALKQIMLQEARDLKVAKEVQLARLREGLVTLEGEIMRLKDLERVQKEARDQSESEQQFRQSPGTQLSQATRALVADLKSNLNNAYRDLDALTGVLRDLKKNHNPNYHDMAVKQTIAAYDDFIKVHPRYQSAADHDDNPAFNHTATDHGDSQSHSLLTRLDQLVELGNRVEAAEEAREAHTAGNPVFTYFSYLKLVGLDASGRAVANYIKSLVEKATAVLGLAELQESSEPVSSDSQADSDFAYKLEQTTKSLQNAESKQRTSKNDITSLEAQLTKDYGPDDMFLKAADDCIDREVGEYKYTLCFLGKATQKSMTGHSNVNLGKFSKWGITTDDKSNPAYYQEQVYDHGDRCWNGPLRSVKVHFECGTHTQILQVSEPAKCEYQMKVSTPLACPLVPGFAHAGKVAQPNHDEL</sequence>
<feature type="region of interest" description="Disordered" evidence="6">
    <location>
        <begin position="193"/>
        <end position="212"/>
    </location>
</feature>
<protein>
    <recommendedName>
        <fullName evidence="1">Glucosidase 2 subunit beta</fullName>
    </recommendedName>
</protein>
<evidence type="ECO:0000256" key="3">
    <source>
        <dbReference type="ARBA" id="ARBA00022824"/>
    </source>
</evidence>
<name>A0A9W8ECF9_9FUNG</name>
<evidence type="ECO:0000259" key="7">
    <source>
        <dbReference type="PROSITE" id="PS51914"/>
    </source>
</evidence>
<proteinExistence type="predicted"/>
<dbReference type="InterPro" id="IPR009011">
    <property type="entry name" value="Man6P_isomerase_rcpt-bd_dom_sf"/>
</dbReference>
<dbReference type="InterPro" id="IPR044865">
    <property type="entry name" value="MRH_dom"/>
</dbReference>
<evidence type="ECO:0000256" key="4">
    <source>
        <dbReference type="ARBA" id="ARBA00023157"/>
    </source>
</evidence>
<dbReference type="AlphaFoldDB" id="A0A9W8ECF9"/>